<evidence type="ECO:0000256" key="5">
    <source>
        <dbReference type="ARBA" id="ARBA00022692"/>
    </source>
</evidence>
<keyword evidence="3" id="KW-1003">Cell membrane</keyword>
<evidence type="ECO:0000256" key="6">
    <source>
        <dbReference type="ARBA" id="ARBA00022729"/>
    </source>
</evidence>
<dbReference type="Proteomes" id="UP000813462">
    <property type="component" value="Unassembled WGS sequence"/>
</dbReference>
<dbReference type="InterPro" id="IPR003591">
    <property type="entry name" value="Leu-rich_rpt_typical-subtyp"/>
</dbReference>
<accession>A0A978VR43</accession>
<keyword evidence="7" id="KW-0677">Repeat</keyword>
<dbReference type="SMART" id="SM00369">
    <property type="entry name" value="LRR_TYP"/>
    <property type="match status" value="5"/>
</dbReference>
<keyword evidence="11" id="KW-0325">Glycoprotein</keyword>
<feature type="domain" description="Disease resistance R13L4/SHOC-2-like LRR" evidence="13">
    <location>
        <begin position="226"/>
        <end position="424"/>
    </location>
</feature>
<keyword evidence="5 12" id="KW-0812">Transmembrane</keyword>
<evidence type="ECO:0000256" key="2">
    <source>
        <dbReference type="ARBA" id="ARBA00009592"/>
    </source>
</evidence>
<dbReference type="GO" id="GO:0005886">
    <property type="term" value="C:plasma membrane"/>
    <property type="evidence" value="ECO:0007669"/>
    <property type="project" value="UniProtKB-SubCell"/>
</dbReference>
<keyword evidence="6" id="KW-0732">Signal</keyword>
<name>A0A978VR43_ZIZJJ</name>
<reference evidence="14" key="1">
    <citation type="journal article" date="2021" name="Front. Plant Sci.">
        <title>Chromosome-Scale Genome Assembly for Chinese Sour Jujube and Insights Into Its Genome Evolution and Domestication Signature.</title>
        <authorList>
            <person name="Shen L.-Y."/>
            <person name="Luo H."/>
            <person name="Wang X.-L."/>
            <person name="Wang X.-M."/>
            <person name="Qiu X.-J."/>
            <person name="Liu H."/>
            <person name="Zhou S.-S."/>
            <person name="Jia K.-H."/>
            <person name="Nie S."/>
            <person name="Bao Y.-T."/>
            <person name="Zhang R.-G."/>
            <person name="Yun Q.-Z."/>
            <person name="Chai Y.-H."/>
            <person name="Lu J.-Y."/>
            <person name="Li Y."/>
            <person name="Zhao S.-W."/>
            <person name="Mao J.-F."/>
            <person name="Jia S.-G."/>
            <person name="Mao Y.-M."/>
        </authorList>
    </citation>
    <scope>NUCLEOTIDE SEQUENCE</scope>
    <source>
        <strain evidence="14">AT0</strain>
        <tissue evidence="14">Leaf</tissue>
    </source>
</reference>
<evidence type="ECO:0000313" key="14">
    <source>
        <dbReference type="EMBL" id="KAH7538018.1"/>
    </source>
</evidence>
<evidence type="ECO:0000256" key="12">
    <source>
        <dbReference type="SAM" id="Phobius"/>
    </source>
</evidence>
<evidence type="ECO:0000256" key="11">
    <source>
        <dbReference type="ARBA" id="ARBA00023180"/>
    </source>
</evidence>
<evidence type="ECO:0000313" key="15">
    <source>
        <dbReference type="Proteomes" id="UP000813462"/>
    </source>
</evidence>
<dbReference type="Pfam" id="PF00560">
    <property type="entry name" value="LRR_1"/>
    <property type="match status" value="2"/>
</dbReference>
<keyword evidence="10" id="KW-0675">Receptor</keyword>
<dbReference type="InterPro" id="IPR032675">
    <property type="entry name" value="LRR_dom_sf"/>
</dbReference>
<dbReference type="PANTHER" id="PTHR48063">
    <property type="entry name" value="LRR RECEPTOR-LIKE KINASE"/>
    <property type="match status" value="1"/>
</dbReference>
<comment type="subcellular location">
    <subcellularLocation>
        <location evidence="1">Cell membrane</location>
        <topology evidence="1">Single-pass type I membrane protein</topology>
    </subcellularLocation>
</comment>
<protein>
    <recommendedName>
        <fullName evidence="13">Disease resistance R13L4/SHOC-2-like LRR domain-containing protein</fullName>
    </recommendedName>
</protein>
<dbReference type="AlphaFoldDB" id="A0A978VR43"/>
<proteinExistence type="inferred from homology"/>
<dbReference type="EMBL" id="JAEACU010000003">
    <property type="protein sequence ID" value="KAH7538018.1"/>
    <property type="molecule type" value="Genomic_DNA"/>
</dbReference>
<dbReference type="FunFam" id="3.80.10.10:FF:000095">
    <property type="entry name" value="LRR receptor-like serine/threonine-protein kinase GSO1"/>
    <property type="match status" value="1"/>
</dbReference>
<feature type="transmembrane region" description="Helical" evidence="12">
    <location>
        <begin position="90"/>
        <end position="111"/>
    </location>
</feature>
<feature type="transmembrane region" description="Helical" evidence="12">
    <location>
        <begin position="632"/>
        <end position="654"/>
    </location>
</feature>
<dbReference type="InterPro" id="IPR055414">
    <property type="entry name" value="LRR_R13L4/SHOC2-like"/>
</dbReference>
<organism evidence="14 15">
    <name type="scientific">Ziziphus jujuba var. spinosa</name>
    <dbReference type="NCBI Taxonomy" id="714518"/>
    <lineage>
        <taxon>Eukaryota</taxon>
        <taxon>Viridiplantae</taxon>
        <taxon>Streptophyta</taxon>
        <taxon>Embryophyta</taxon>
        <taxon>Tracheophyta</taxon>
        <taxon>Spermatophyta</taxon>
        <taxon>Magnoliopsida</taxon>
        <taxon>eudicotyledons</taxon>
        <taxon>Gunneridae</taxon>
        <taxon>Pentapetalae</taxon>
        <taxon>rosids</taxon>
        <taxon>fabids</taxon>
        <taxon>Rosales</taxon>
        <taxon>Rhamnaceae</taxon>
        <taxon>Paliureae</taxon>
        <taxon>Ziziphus</taxon>
    </lineage>
</organism>
<feature type="transmembrane region" description="Helical" evidence="12">
    <location>
        <begin position="690"/>
        <end position="712"/>
    </location>
</feature>
<dbReference type="Gene3D" id="3.80.10.10">
    <property type="entry name" value="Ribonuclease Inhibitor"/>
    <property type="match status" value="1"/>
</dbReference>
<evidence type="ECO:0000256" key="8">
    <source>
        <dbReference type="ARBA" id="ARBA00022989"/>
    </source>
</evidence>
<comment type="similarity">
    <text evidence="2">Belongs to the RLP family.</text>
</comment>
<comment type="caution">
    <text evidence="14">The sequence shown here is derived from an EMBL/GenBank/DDBJ whole genome shotgun (WGS) entry which is preliminary data.</text>
</comment>
<dbReference type="Pfam" id="PF23598">
    <property type="entry name" value="LRR_14"/>
    <property type="match status" value="1"/>
</dbReference>
<evidence type="ECO:0000256" key="9">
    <source>
        <dbReference type="ARBA" id="ARBA00023136"/>
    </source>
</evidence>
<dbReference type="SUPFAM" id="SSF52058">
    <property type="entry name" value="L domain-like"/>
    <property type="match status" value="1"/>
</dbReference>
<dbReference type="InterPro" id="IPR046956">
    <property type="entry name" value="RLP23-like"/>
</dbReference>
<keyword evidence="4" id="KW-0433">Leucine-rich repeat</keyword>
<keyword evidence="8 12" id="KW-1133">Transmembrane helix</keyword>
<evidence type="ECO:0000256" key="7">
    <source>
        <dbReference type="ARBA" id="ARBA00022737"/>
    </source>
</evidence>
<sequence>MTFMTLPIAWPRGLMVRTAVITGHVQKFLLRRPYPLSENYFGVPKMALLVDFSMNKLSGEIPPNLQRRWHNPPNLRTKPRNEDDDNGMSWFYLGMGVGFAMGFCGVCRTLFFNRTWRHNCFQFLDLVKDSIYVASSLKFDMCIYHGFNTYEHLQSSAEHPSADRSNSKCLGNVFLHLNFEGNDLRIKVMSYVNLSRASDWLEVTNSLPSLTVLHLSSCLLNFNVPLPYHVNFSSLAVLDLSFNYFYGGSRSPSRQGIPEWIPNLRSLASLDLSNAAYGSPIPEGIQNLTSLVHLDLSYNNFNTSSIPSWLYKMSHLNFLNLGYNYLGGTISSHITNLTSISMLDLSNNDLEGKLPTSMGTRLCNLKEIHLSGNKWNQSMSQMLDSLSGCVSSNLEVLSILHGQIYGQLTNQIGQFKTLTRLVLSENMISGPIPVSLGNLLSLRYLSLGSNHLNETLPVSFGQLAKLEYLDIYGNEYMEGVVSEAHFANSTRLRELEAGRIPEQLCALSALQLLDVAHNNLSGYIPKCVCNFSSMVGGDDYRGFLYTVNGSTSFFKEDALLVMKGQEMEYIENLVYVNSIDLSGTQLQSFDASSYVGNSLCGPPLTPNCSRDVVTPTAENKNRNEDDDNVMSWFYLGMGVGFAIGFWGVCGGLFFNRTWRHNYFRFLDRMKDSIYVKTSETTFKISESLKGIIFCKAFVFAVGLWGFSSALLFNRTWRHNYFQPLDQMKDTLYVTSSLKLRWFHEKFGTYSYNQ</sequence>
<gene>
    <name evidence="14" type="ORF">FEM48_Zijuj03G0154800</name>
</gene>
<dbReference type="PANTHER" id="PTHR48063:SF112">
    <property type="entry name" value="RECEPTOR LIKE PROTEIN 30-LIKE"/>
    <property type="match status" value="1"/>
</dbReference>
<evidence type="ECO:0000256" key="3">
    <source>
        <dbReference type="ARBA" id="ARBA00022475"/>
    </source>
</evidence>
<evidence type="ECO:0000256" key="4">
    <source>
        <dbReference type="ARBA" id="ARBA00022614"/>
    </source>
</evidence>
<evidence type="ECO:0000256" key="1">
    <source>
        <dbReference type="ARBA" id="ARBA00004251"/>
    </source>
</evidence>
<keyword evidence="9 12" id="KW-0472">Membrane</keyword>
<evidence type="ECO:0000256" key="10">
    <source>
        <dbReference type="ARBA" id="ARBA00023170"/>
    </source>
</evidence>
<dbReference type="InterPro" id="IPR001611">
    <property type="entry name" value="Leu-rich_rpt"/>
</dbReference>
<evidence type="ECO:0000259" key="13">
    <source>
        <dbReference type="Pfam" id="PF23598"/>
    </source>
</evidence>